<dbReference type="InterPro" id="IPR052159">
    <property type="entry name" value="Competence_DNA_uptake"/>
</dbReference>
<reference evidence="9 10" key="1">
    <citation type="submission" date="2024-07" db="EMBL/GenBank/DDBJ databases">
        <authorList>
            <person name="Pitt A."/>
            <person name="Hahn M.W."/>
        </authorList>
    </citation>
    <scope>NUCLEOTIDE SEQUENCE [LARGE SCALE GENOMIC DNA]</scope>
    <source>
        <strain evidence="9 10">2-AUSEE-184A6</strain>
    </source>
</reference>
<dbReference type="PANTHER" id="PTHR30619:SF1">
    <property type="entry name" value="RECOMBINATION PROTEIN 2"/>
    <property type="match status" value="1"/>
</dbReference>
<evidence type="ECO:0000256" key="1">
    <source>
        <dbReference type="ARBA" id="ARBA00004651"/>
    </source>
</evidence>
<dbReference type="EMBL" id="JBEWZG010000002">
    <property type="protein sequence ID" value="MFL0206645.1"/>
    <property type="molecule type" value="Genomic_DNA"/>
</dbReference>
<proteinExistence type="predicted"/>
<name>A0ABW8SW46_9BACT</name>
<evidence type="ECO:0000256" key="6">
    <source>
        <dbReference type="SAM" id="Phobius"/>
    </source>
</evidence>
<evidence type="ECO:0000256" key="5">
    <source>
        <dbReference type="ARBA" id="ARBA00023136"/>
    </source>
</evidence>
<feature type="domain" description="ComEC/Rec2-related protein" evidence="7">
    <location>
        <begin position="210"/>
        <end position="483"/>
    </location>
</feature>
<dbReference type="NCBIfam" id="TIGR00360">
    <property type="entry name" value="ComEC_N-term"/>
    <property type="match status" value="1"/>
</dbReference>
<keyword evidence="3 6" id="KW-0812">Transmembrane</keyword>
<evidence type="ECO:0000313" key="10">
    <source>
        <dbReference type="Proteomes" id="UP001623559"/>
    </source>
</evidence>
<keyword evidence="2" id="KW-1003">Cell membrane</keyword>
<dbReference type="InterPro" id="IPR025405">
    <property type="entry name" value="DUF4131"/>
</dbReference>
<evidence type="ECO:0000259" key="8">
    <source>
        <dbReference type="Pfam" id="PF13567"/>
    </source>
</evidence>
<evidence type="ECO:0000256" key="2">
    <source>
        <dbReference type="ARBA" id="ARBA00022475"/>
    </source>
</evidence>
<evidence type="ECO:0000256" key="3">
    <source>
        <dbReference type="ARBA" id="ARBA00022692"/>
    </source>
</evidence>
<feature type="transmembrane region" description="Helical" evidence="6">
    <location>
        <begin position="431"/>
        <end position="454"/>
    </location>
</feature>
<evidence type="ECO:0000256" key="4">
    <source>
        <dbReference type="ARBA" id="ARBA00022989"/>
    </source>
</evidence>
<dbReference type="RefSeq" id="WP_406778203.1">
    <property type="nucleotide sequence ID" value="NZ_JBEWZG010000002.1"/>
</dbReference>
<dbReference type="Proteomes" id="UP001623559">
    <property type="component" value="Unassembled WGS sequence"/>
</dbReference>
<feature type="transmembrane region" description="Helical" evidence="6">
    <location>
        <begin position="310"/>
        <end position="330"/>
    </location>
</feature>
<feature type="transmembrane region" description="Helical" evidence="6">
    <location>
        <begin position="43"/>
        <end position="63"/>
    </location>
</feature>
<feature type="transmembrane region" description="Helical" evidence="6">
    <location>
        <begin position="265"/>
        <end position="289"/>
    </location>
</feature>
<protein>
    <submittedName>
        <fullName evidence="9">ComEC/Rec2 family competence protein</fullName>
    </submittedName>
</protein>
<feature type="transmembrane region" description="Helical" evidence="6">
    <location>
        <begin position="397"/>
        <end position="419"/>
    </location>
</feature>
<keyword evidence="4 6" id="KW-1133">Transmembrane helix</keyword>
<evidence type="ECO:0000313" key="9">
    <source>
        <dbReference type="EMBL" id="MFL0206645.1"/>
    </source>
</evidence>
<comment type="caution">
    <text evidence="9">The sequence shown here is derived from an EMBL/GenBank/DDBJ whole genome shotgun (WGS) entry which is preliminary data.</text>
</comment>
<dbReference type="Pfam" id="PF13567">
    <property type="entry name" value="DUF4131"/>
    <property type="match status" value="1"/>
</dbReference>
<feature type="domain" description="DUF4131" evidence="8">
    <location>
        <begin position="17"/>
        <end position="167"/>
    </location>
</feature>
<dbReference type="InterPro" id="IPR004477">
    <property type="entry name" value="ComEC_N"/>
</dbReference>
<gene>
    <name evidence="9" type="ORF">V7S74_07800</name>
</gene>
<feature type="transmembrane region" description="Helical" evidence="6">
    <location>
        <begin position="12"/>
        <end position="31"/>
    </location>
</feature>
<keyword evidence="5 6" id="KW-0472">Membrane</keyword>
<feature type="transmembrane region" description="Helical" evidence="6">
    <location>
        <begin position="226"/>
        <end position="253"/>
    </location>
</feature>
<dbReference type="Pfam" id="PF03772">
    <property type="entry name" value="Competence"/>
    <property type="match status" value="1"/>
</dbReference>
<feature type="transmembrane region" description="Helical" evidence="6">
    <location>
        <begin position="368"/>
        <end position="391"/>
    </location>
</feature>
<evidence type="ECO:0000259" key="7">
    <source>
        <dbReference type="Pfam" id="PF03772"/>
    </source>
</evidence>
<comment type="subcellular location">
    <subcellularLocation>
        <location evidence="1">Cell membrane</location>
        <topology evidence="1">Multi-pass membrane protein</topology>
    </subcellularLocation>
</comment>
<accession>A0ABW8SW46</accession>
<organism evidence="9 10">
    <name type="scientific">Aquirufa novilacunae</name>
    <dbReference type="NCBI Taxonomy" id="3139305"/>
    <lineage>
        <taxon>Bacteria</taxon>
        <taxon>Pseudomonadati</taxon>
        <taxon>Bacteroidota</taxon>
        <taxon>Cytophagia</taxon>
        <taxon>Cytophagales</taxon>
        <taxon>Flectobacillaceae</taxon>
        <taxon>Aquirufa</taxon>
    </lineage>
</organism>
<dbReference type="PANTHER" id="PTHR30619">
    <property type="entry name" value="DNA INTERNALIZATION/COMPETENCE PROTEIN COMEC/REC2"/>
    <property type="match status" value="1"/>
</dbReference>
<feature type="transmembrane region" description="Helical" evidence="6">
    <location>
        <begin position="460"/>
        <end position="484"/>
    </location>
</feature>
<sequence>MISYFSRFPFVRILLGWMIGILLSGGFYWPLFALPCLFSPSRLLRSIGISALLIVFAMAWTSYLKPVIRPLPTDGFVFRVEGAVESKPKTWSVLARCLGTRSGGSWVVQPALFRLYLSKQLGRPQEGNHYVVKQSIKPFVAPLFPFEKDWRDYYAAKGIGGTAYISADRIRLVEKGEESIPFFDTARAFFVKILERVFEPGRDRDVAEAMLLGVKTKIDFETLSTYSALGAIHILSVSGLHVGLLYLGLSLVFGFLLKLRPAGPWAFFGLMLALLWCYAGISGFSLPVLRSAWMFSVILFAKTFLRRQESLNTLAFSAFVLLFIHPASLFDPGFQLSYLAVWGLIAFQQRWVKLICFRGWMRWPLTKIWELTCVALAAQVFTWPLIVYYFHQLPHPLSFLLLNPFLILFSSIALFLGFLTLSVGAFLPEWAFLPLAFLLSGSFQVLHGIMFAWVERVTSVIPFLHLARLELILYFASIAIVVWAPRQWKGLAFLWVILVLVPTDPVRPSAFLSQYKGEAIWIKTRGSSSIASLPVSLEPAWIQSHLSPLWANTGVKDTLIRRWPSSRNVQWRHQGMKFAYVREPTEARGQEHLILGKEIKYRDSDWLESWSGATWYFLKKPSPYWMGVLKPYLPEKYYFLEERPALRL</sequence>